<evidence type="ECO:0000313" key="5">
    <source>
        <dbReference type="Proteomes" id="UP000437862"/>
    </source>
</evidence>
<reference evidence="3 4" key="1">
    <citation type="journal article" date="2015" name="Stand. Genomic Sci.">
        <title>Genomic Encyclopedia of Bacterial and Archaeal Type Strains, Phase III: the genomes of soil and plant-associated and newly described type strains.</title>
        <authorList>
            <person name="Whitman W.B."/>
            <person name="Woyke T."/>
            <person name="Klenk H.P."/>
            <person name="Zhou Y."/>
            <person name="Lilburn T.G."/>
            <person name="Beck B.J."/>
            <person name="De Vos P."/>
            <person name="Vandamme P."/>
            <person name="Eisen J.A."/>
            <person name="Garrity G."/>
            <person name="Hugenholtz P."/>
            <person name="Kyrpides N.C."/>
        </authorList>
    </citation>
    <scope>NUCLEOTIDE SEQUENCE [LARGE SCALE GENOMIC DNA]</scope>
    <source>
        <strain evidence="3 4">CGMCC 1.10685</strain>
    </source>
</reference>
<keyword evidence="1" id="KW-0732">Signal</keyword>
<dbReference type="Proteomes" id="UP000437862">
    <property type="component" value="Chromosome"/>
</dbReference>
<feature type="signal peptide" evidence="1">
    <location>
        <begin position="1"/>
        <end position="31"/>
    </location>
</feature>
<dbReference type="RefSeq" id="WP_145878555.1">
    <property type="nucleotide sequence ID" value="NZ_CP046904.1"/>
</dbReference>
<organism evidence="3 4">
    <name type="scientific">Pseudoduganella flava</name>
    <dbReference type="NCBI Taxonomy" id="871742"/>
    <lineage>
        <taxon>Bacteria</taxon>
        <taxon>Pseudomonadati</taxon>
        <taxon>Pseudomonadota</taxon>
        <taxon>Betaproteobacteria</taxon>
        <taxon>Burkholderiales</taxon>
        <taxon>Oxalobacteraceae</taxon>
        <taxon>Telluria group</taxon>
        <taxon>Pseudoduganella</taxon>
    </lineage>
</organism>
<evidence type="ECO:0000256" key="1">
    <source>
        <dbReference type="SAM" id="SignalP"/>
    </source>
</evidence>
<evidence type="ECO:0000313" key="3">
    <source>
        <dbReference type="EMBL" id="TWI44948.1"/>
    </source>
</evidence>
<evidence type="ECO:0000313" key="2">
    <source>
        <dbReference type="EMBL" id="QGZ42388.1"/>
    </source>
</evidence>
<dbReference type="OrthoDB" id="8757916at2"/>
<reference evidence="2 5" key="3">
    <citation type="submission" date="2019-12" db="EMBL/GenBank/DDBJ databases">
        <title>Draft Genome Sequences of Six Type Strains of the Genus Massilia.</title>
        <authorList>
            <person name="Miess H."/>
            <person name="Frediansyah A."/>
            <person name="Goeker M."/>
            <person name="Gross H."/>
        </authorList>
    </citation>
    <scope>NUCLEOTIDE SEQUENCE [LARGE SCALE GENOMIC DNA]</scope>
    <source>
        <strain evidence="2 5">DSM 26639</strain>
    </source>
</reference>
<dbReference type="AlphaFoldDB" id="A0A562PKP4"/>
<dbReference type="Proteomes" id="UP000315112">
    <property type="component" value="Unassembled WGS sequence"/>
</dbReference>
<sequence length="217" mass="22036">MGNVLDRCARAARLLLAAIAVALAGFGSAGAAIISYDFDTFADSTALTDQYAGLHFTHATVLRAGVSLNEVSFPPRSGEGVVFDDGGGIVITFDTLASTVAGYFTYFTDIGGITLSAYDSADNLLAVVTSTHTVNTADGSGDPGSVPNELLSVTAPGDLIARIVVRGMPDGGSLVLDDLSVTTAAVAVPEPGTLPLVLGALALALLVRGRRSGNRHA</sequence>
<protein>
    <submittedName>
        <fullName evidence="2">PEP-CTERM sorting domain-containing protein</fullName>
    </submittedName>
    <submittedName>
        <fullName evidence="3">Putative secreted protein with PEP-CTERM sorting signal</fullName>
    </submittedName>
</protein>
<dbReference type="EMBL" id="VLKW01000008">
    <property type="protein sequence ID" value="TWI44948.1"/>
    <property type="molecule type" value="Genomic_DNA"/>
</dbReference>
<dbReference type="InterPro" id="IPR013424">
    <property type="entry name" value="Ice-binding_C"/>
</dbReference>
<dbReference type="NCBIfam" id="TIGR02595">
    <property type="entry name" value="PEP_CTERM"/>
    <property type="match status" value="1"/>
</dbReference>
<evidence type="ECO:0000313" key="4">
    <source>
        <dbReference type="Proteomes" id="UP000315112"/>
    </source>
</evidence>
<name>A0A562PKP4_9BURK</name>
<reference evidence="3" key="2">
    <citation type="submission" date="2019-07" db="EMBL/GenBank/DDBJ databases">
        <authorList>
            <person name="Whitman W."/>
            <person name="Huntemann M."/>
            <person name="Clum A."/>
            <person name="Pillay M."/>
            <person name="Palaniappan K."/>
            <person name="Varghese N."/>
            <person name="Mikhailova N."/>
            <person name="Stamatis D."/>
            <person name="Reddy T."/>
            <person name="Daum C."/>
            <person name="Shapiro N."/>
            <person name="Ivanova N."/>
            <person name="Kyrpides N."/>
            <person name="Woyke T."/>
        </authorList>
    </citation>
    <scope>NUCLEOTIDE SEQUENCE</scope>
    <source>
        <strain evidence="3">CGMCC 1.10685</strain>
    </source>
</reference>
<dbReference type="EMBL" id="CP046904">
    <property type="protein sequence ID" value="QGZ42388.1"/>
    <property type="molecule type" value="Genomic_DNA"/>
</dbReference>
<proteinExistence type="predicted"/>
<keyword evidence="5" id="KW-1185">Reference proteome</keyword>
<accession>A0A562PKP4</accession>
<feature type="chain" id="PRO_5044617793" evidence="1">
    <location>
        <begin position="32"/>
        <end position="217"/>
    </location>
</feature>
<gene>
    <name evidence="2" type="ORF">GO485_27385</name>
    <name evidence="3" type="ORF">IP92_04123</name>
</gene>